<feature type="signal peptide" evidence="2">
    <location>
        <begin position="1"/>
        <end position="21"/>
    </location>
</feature>
<evidence type="ECO:0000313" key="3">
    <source>
        <dbReference type="EMBL" id="CAL1685001.1"/>
    </source>
</evidence>
<reference evidence="3" key="1">
    <citation type="submission" date="2024-04" db="EMBL/GenBank/DDBJ databases">
        <authorList>
            <consortium name="Molecular Ecology Group"/>
        </authorList>
    </citation>
    <scope>NUCLEOTIDE SEQUENCE</scope>
</reference>
<keyword evidence="2" id="KW-0732">Signal</keyword>
<evidence type="ECO:0000313" key="4">
    <source>
        <dbReference type="Proteomes" id="UP001497644"/>
    </source>
</evidence>
<dbReference type="Proteomes" id="UP001497644">
    <property type="component" value="Chromosome 5"/>
</dbReference>
<evidence type="ECO:0000256" key="2">
    <source>
        <dbReference type="SAM" id="SignalP"/>
    </source>
</evidence>
<protein>
    <recommendedName>
        <fullName evidence="5">Orcokinin</fullName>
    </recommendedName>
</protein>
<proteinExistence type="predicted"/>
<organism evidence="3 4">
    <name type="scientific">Lasius platythorax</name>
    <dbReference type="NCBI Taxonomy" id="488582"/>
    <lineage>
        <taxon>Eukaryota</taxon>
        <taxon>Metazoa</taxon>
        <taxon>Ecdysozoa</taxon>
        <taxon>Arthropoda</taxon>
        <taxon>Hexapoda</taxon>
        <taxon>Insecta</taxon>
        <taxon>Pterygota</taxon>
        <taxon>Neoptera</taxon>
        <taxon>Endopterygota</taxon>
        <taxon>Hymenoptera</taxon>
        <taxon>Apocrita</taxon>
        <taxon>Aculeata</taxon>
        <taxon>Formicoidea</taxon>
        <taxon>Formicidae</taxon>
        <taxon>Formicinae</taxon>
        <taxon>Lasius</taxon>
        <taxon>Lasius</taxon>
    </lineage>
</organism>
<feature type="region of interest" description="Disordered" evidence="1">
    <location>
        <begin position="89"/>
        <end position="123"/>
    </location>
</feature>
<sequence length="302" mass="33459">MAFSSSIVIVFIGVTAYAVTAGPVQGVSNTVQRDEYGSPVLADLLARYYEDRSTNQRVKRNDDPDDYGYFLSEEQVRLLLDAGRAYLSQHPDSVSDEQERDAVGRRKVSGRIHNSPISSRVFADSTNHQHRLDQNDDQESHHLSDQVTAHGRLVKNLDQFDDEYYVRNLDHIGGGHLVRNLDQIGGGHLVRDLDQIDDGHHVRNLDQIGGGHLVRNLDQIGGGHLLRNLDQIGGGHLVRNLNQIDAENLARRAAYASNAAAKRRSLSASADQPVAVSRILASGARGLNRINLSTNLDRLDRR</sequence>
<evidence type="ECO:0008006" key="5">
    <source>
        <dbReference type="Google" id="ProtNLM"/>
    </source>
</evidence>
<name>A0AAV2NZK5_9HYME</name>
<evidence type="ECO:0000256" key="1">
    <source>
        <dbReference type="SAM" id="MobiDB-lite"/>
    </source>
</evidence>
<dbReference type="AlphaFoldDB" id="A0AAV2NZK5"/>
<dbReference type="EMBL" id="OZ034828">
    <property type="protein sequence ID" value="CAL1685001.1"/>
    <property type="molecule type" value="Genomic_DNA"/>
</dbReference>
<keyword evidence="4" id="KW-1185">Reference proteome</keyword>
<gene>
    <name evidence="3" type="ORF">LPLAT_LOCUS10498</name>
</gene>
<feature type="chain" id="PRO_5043651675" description="Orcokinin" evidence="2">
    <location>
        <begin position="22"/>
        <end position="302"/>
    </location>
</feature>
<accession>A0AAV2NZK5</accession>